<evidence type="ECO:0000313" key="3">
    <source>
        <dbReference type="Proteomes" id="UP001215280"/>
    </source>
</evidence>
<dbReference type="AlphaFoldDB" id="A0AAD7ITD0"/>
<accession>A0AAD7ITD0</accession>
<feature type="compositionally biased region" description="Basic and acidic residues" evidence="1">
    <location>
        <begin position="202"/>
        <end position="213"/>
    </location>
</feature>
<evidence type="ECO:0000313" key="2">
    <source>
        <dbReference type="EMBL" id="KAJ7750150.1"/>
    </source>
</evidence>
<protein>
    <submittedName>
        <fullName evidence="2">Uncharacterized protein</fullName>
    </submittedName>
</protein>
<feature type="region of interest" description="Disordered" evidence="1">
    <location>
        <begin position="1"/>
        <end position="25"/>
    </location>
</feature>
<evidence type="ECO:0000256" key="1">
    <source>
        <dbReference type="SAM" id="MobiDB-lite"/>
    </source>
</evidence>
<dbReference type="EMBL" id="JARJLG010000083">
    <property type="protein sequence ID" value="KAJ7750150.1"/>
    <property type="molecule type" value="Genomic_DNA"/>
</dbReference>
<proteinExistence type="predicted"/>
<name>A0AAD7ITD0_9AGAR</name>
<dbReference type="Proteomes" id="UP001215280">
    <property type="component" value="Unassembled WGS sequence"/>
</dbReference>
<feature type="compositionally biased region" description="Polar residues" evidence="1">
    <location>
        <begin position="77"/>
        <end position="107"/>
    </location>
</feature>
<feature type="region of interest" description="Disordered" evidence="1">
    <location>
        <begin position="76"/>
        <end position="141"/>
    </location>
</feature>
<keyword evidence="3" id="KW-1185">Reference proteome</keyword>
<reference evidence="2" key="1">
    <citation type="submission" date="2023-03" db="EMBL/GenBank/DDBJ databases">
        <title>Massive genome expansion in bonnet fungi (Mycena s.s.) driven by repeated elements and novel gene families across ecological guilds.</title>
        <authorList>
            <consortium name="Lawrence Berkeley National Laboratory"/>
            <person name="Harder C.B."/>
            <person name="Miyauchi S."/>
            <person name="Viragh M."/>
            <person name="Kuo A."/>
            <person name="Thoen E."/>
            <person name="Andreopoulos B."/>
            <person name="Lu D."/>
            <person name="Skrede I."/>
            <person name="Drula E."/>
            <person name="Henrissat B."/>
            <person name="Morin E."/>
            <person name="Kohler A."/>
            <person name="Barry K."/>
            <person name="LaButti K."/>
            <person name="Morin E."/>
            <person name="Salamov A."/>
            <person name="Lipzen A."/>
            <person name="Mereny Z."/>
            <person name="Hegedus B."/>
            <person name="Baldrian P."/>
            <person name="Stursova M."/>
            <person name="Weitz H."/>
            <person name="Taylor A."/>
            <person name="Grigoriev I.V."/>
            <person name="Nagy L.G."/>
            <person name="Martin F."/>
            <person name="Kauserud H."/>
        </authorList>
    </citation>
    <scope>NUCLEOTIDE SEQUENCE</scope>
    <source>
        <strain evidence="2">CBHHK188m</strain>
    </source>
</reference>
<organism evidence="2 3">
    <name type="scientific">Mycena maculata</name>
    <dbReference type="NCBI Taxonomy" id="230809"/>
    <lineage>
        <taxon>Eukaryota</taxon>
        <taxon>Fungi</taxon>
        <taxon>Dikarya</taxon>
        <taxon>Basidiomycota</taxon>
        <taxon>Agaricomycotina</taxon>
        <taxon>Agaricomycetes</taxon>
        <taxon>Agaricomycetidae</taxon>
        <taxon>Agaricales</taxon>
        <taxon>Marasmiineae</taxon>
        <taxon>Mycenaceae</taxon>
        <taxon>Mycena</taxon>
    </lineage>
</organism>
<comment type="caution">
    <text evidence="2">The sequence shown here is derived from an EMBL/GenBank/DDBJ whole genome shotgun (WGS) entry which is preliminary data.</text>
</comment>
<gene>
    <name evidence="2" type="ORF">DFH07DRAFT_828334</name>
</gene>
<sequence length="307" mass="33288">MASPDWYSLLPHETPLPGPSTGLQFGYPAAILPSSVPLLSLSASDYASQSSTSNHDDYDDQRFSSVTTRNQIHHLVSTESSSNLGSQNAVDESDSFENSSGPRSTPSDLYDENAENIDPNSREGQEQPDNYPISAHPRPTNILRDSQAYPVLFTVAVPGSERISEEAESIAAPVPLPYSARSKEVLSAMISPAQPAGFPRPVHPEETRVHEDSSGYPSPPSLILPVSETDFSSNASNSLHYSYSRELAQHTIVDVAAKNNAAPKKFIRPISPSTLIALTEPYLMAWCVGYPMPQHAPPPVSHDTFGY</sequence>
<feature type="region of interest" description="Disordered" evidence="1">
    <location>
        <begin position="196"/>
        <end position="217"/>
    </location>
</feature>